<comment type="similarity">
    <text evidence="1">Belongs to the actin family.</text>
</comment>
<dbReference type="InterPro" id="IPR004000">
    <property type="entry name" value="Actin"/>
</dbReference>
<dbReference type="InterPro" id="IPR043129">
    <property type="entry name" value="ATPase_NBD"/>
</dbReference>
<evidence type="ECO:0000256" key="1">
    <source>
        <dbReference type="RuleBase" id="RU000487"/>
    </source>
</evidence>
<accession>A0A8H3J4W1</accession>
<dbReference type="FunFam" id="3.30.420.40:FF:000139">
    <property type="entry name" value="Chromatin remodeling complex subunit (Arp5)"/>
    <property type="match status" value="1"/>
</dbReference>
<dbReference type="SUPFAM" id="SSF53067">
    <property type="entry name" value="Actin-like ATPase domain"/>
    <property type="match status" value="2"/>
</dbReference>
<feature type="region of interest" description="Disordered" evidence="3">
    <location>
        <begin position="535"/>
        <end position="558"/>
    </location>
</feature>
<organism evidence="4 5">
    <name type="scientific">Imshaugia aleurites</name>
    <dbReference type="NCBI Taxonomy" id="172621"/>
    <lineage>
        <taxon>Eukaryota</taxon>
        <taxon>Fungi</taxon>
        <taxon>Dikarya</taxon>
        <taxon>Ascomycota</taxon>
        <taxon>Pezizomycotina</taxon>
        <taxon>Lecanoromycetes</taxon>
        <taxon>OSLEUM clade</taxon>
        <taxon>Lecanoromycetidae</taxon>
        <taxon>Lecanorales</taxon>
        <taxon>Lecanorineae</taxon>
        <taxon>Parmeliaceae</taxon>
        <taxon>Imshaugia</taxon>
    </lineage>
</organism>
<dbReference type="Gene3D" id="3.30.420.40">
    <property type="match status" value="4"/>
</dbReference>
<name>A0A8H3J4W1_9LECA</name>
<proteinExistence type="inferred from homology"/>
<reference evidence="4" key="1">
    <citation type="submission" date="2021-03" db="EMBL/GenBank/DDBJ databases">
        <authorList>
            <person name="Tagirdzhanova G."/>
        </authorList>
    </citation>
    <scope>NUCLEOTIDE SEQUENCE</scope>
</reference>
<feature type="coiled-coil region" evidence="2">
    <location>
        <begin position="393"/>
        <end position="452"/>
    </location>
</feature>
<evidence type="ECO:0000313" key="4">
    <source>
        <dbReference type="EMBL" id="CAF9940806.1"/>
    </source>
</evidence>
<dbReference type="FunFam" id="3.30.420.40:FF:000058">
    <property type="entry name" value="Putative actin-related protein 5"/>
    <property type="match status" value="1"/>
</dbReference>
<protein>
    <submittedName>
        <fullName evidence="4">Nuclear actin-protein involved in chromatin remodeling</fullName>
    </submittedName>
</protein>
<sequence length="793" mass="90362">MTITSSRYVEPVLASETSNGKKTPKPPPRIWYAIEPPFKGYQPSPSEGYVHSGAETAIVIDNGECLKHASVSRLRANFPRGSSLVRAGWSFDTMPRMSFPADVARYRDRKYNRTVSYVGYNAYADATTRGQIRNAFEPGTSVVGNWDVMEGVLDNIFVNLGVEGENGGIGRPVLMTEPIANLGYSRKTMNELLFECYYASSLVYGIDSLFSYKFNKGNSGLVISSSHSSTHVIPVLKSKAVMSSVSRLNWGGYQGAEYLLKLLRLKYPSFPSKVTDYQAQHVVREHCYVSQSFDKEMRSFLDWTGLESRDHVVQYPFTEHVVVEKSEEELARIAERKREGGRRLQEQAAKMRLEKLVQKEQEMEYYKDLQQRLVGQTKKETKRLLDEDEFKDEAQLDKTIKDMEKSVRKARNKDLGVPDVIEEEDGMNFPLLDKADEELDEAGLRQKRHQRLLKSGMEARARAKVEKEQERARVAEEGRLDDERRIKDIDGWLEARRVARTALLQKIKDRERQKADLGNRKSLASQMRMKTLANLASDAPGKKRRRGGDDDNFGANDEDWGVYRTVAMGEQSEDEEEEDLDAEMRNVEAQLLKYDPGFTESNTMAAQTDWTKSFMHAFRHGPRPFDPESQQEIHQLHLNVERIRVPEVVFQPAIAGLDQAGIIDIAADMINHGMGNPQDRNNLLRDIFLTGGNTLFAGFEERLNKELRAVLPIDAAMHLRQATDPLLDAWRGAAQWSKEPAFRHTLVTRQDYDEKGSDYMKVSRRKIHDLFPTTIIAQPDIVADFRIAGTQSW</sequence>
<dbReference type="Pfam" id="PF00022">
    <property type="entry name" value="Actin"/>
    <property type="match status" value="2"/>
</dbReference>
<dbReference type="AlphaFoldDB" id="A0A8H3J4W1"/>
<gene>
    <name evidence="4" type="primary">ARP5</name>
    <name evidence="4" type="ORF">IMSHALPRED_002173</name>
</gene>
<evidence type="ECO:0000256" key="2">
    <source>
        <dbReference type="SAM" id="Coils"/>
    </source>
</evidence>
<dbReference type="OrthoDB" id="7340501at2759"/>
<evidence type="ECO:0000256" key="3">
    <source>
        <dbReference type="SAM" id="MobiDB-lite"/>
    </source>
</evidence>
<dbReference type="PANTHER" id="PTHR11937">
    <property type="entry name" value="ACTIN"/>
    <property type="match status" value="1"/>
</dbReference>
<keyword evidence="5" id="KW-1185">Reference proteome</keyword>
<dbReference type="Gene3D" id="3.90.640.10">
    <property type="entry name" value="Actin, Chain A, domain 4"/>
    <property type="match status" value="2"/>
</dbReference>
<dbReference type="Proteomes" id="UP000664534">
    <property type="component" value="Unassembled WGS sequence"/>
</dbReference>
<dbReference type="SMART" id="SM00268">
    <property type="entry name" value="ACTIN"/>
    <property type="match status" value="1"/>
</dbReference>
<dbReference type="EMBL" id="CAJPDT010000137">
    <property type="protein sequence ID" value="CAF9940806.1"/>
    <property type="molecule type" value="Genomic_DNA"/>
</dbReference>
<evidence type="ECO:0000313" key="5">
    <source>
        <dbReference type="Proteomes" id="UP000664534"/>
    </source>
</evidence>
<keyword evidence="2" id="KW-0175">Coiled coil</keyword>
<comment type="caution">
    <text evidence="4">The sequence shown here is derived from an EMBL/GenBank/DDBJ whole genome shotgun (WGS) entry which is preliminary data.</text>
</comment>